<name>A0A2S3QZQ0_VIBVL</name>
<protein>
    <submittedName>
        <fullName evidence="7">Phosphate ABC transporter permease</fullName>
    </submittedName>
</protein>
<comment type="subcellular location">
    <subcellularLocation>
        <location evidence="1 5">Cell membrane</location>
        <topology evidence="1 5">Multi-pass membrane protein</topology>
    </subcellularLocation>
</comment>
<keyword evidence="2 5" id="KW-0812">Transmembrane</keyword>
<feature type="transmembrane region" description="Helical" evidence="5">
    <location>
        <begin position="501"/>
        <end position="521"/>
    </location>
</feature>
<evidence type="ECO:0000313" key="7">
    <source>
        <dbReference type="EMBL" id="POB44922.1"/>
    </source>
</evidence>
<evidence type="ECO:0000256" key="5">
    <source>
        <dbReference type="RuleBase" id="RU363032"/>
    </source>
</evidence>
<keyword evidence="5" id="KW-0813">Transport</keyword>
<dbReference type="PROSITE" id="PS50928">
    <property type="entry name" value="ABC_TM1"/>
    <property type="match status" value="1"/>
</dbReference>
<dbReference type="CDD" id="cd06261">
    <property type="entry name" value="TM_PBP2"/>
    <property type="match status" value="1"/>
</dbReference>
<dbReference type="Proteomes" id="UP000237466">
    <property type="component" value="Unassembled WGS sequence"/>
</dbReference>
<evidence type="ECO:0000259" key="6">
    <source>
        <dbReference type="PROSITE" id="PS50928"/>
    </source>
</evidence>
<proteinExistence type="inferred from homology"/>
<feature type="transmembrane region" description="Helical" evidence="5">
    <location>
        <begin position="6"/>
        <end position="22"/>
    </location>
</feature>
<dbReference type="GO" id="GO:0005886">
    <property type="term" value="C:plasma membrane"/>
    <property type="evidence" value="ECO:0007669"/>
    <property type="project" value="UniProtKB-SubCell"/>
</dbReference>
<feature type="domain" description="ABC transmembrane type-1" evidence="6">
    <location>
        <begin position="460"/>
        <end position="747"/>
    </location>
</feature>
<feature type="transmembrane region" description="Helical" evidence="5">
    <location>
        <begin position="527"/>
        <end position="552"/>
    </location>
</feature>
<evidence type="ECO:0000256" key="3">
    <source>
        <dbReference type="ARBA" id="ARBA00022989"/>
    </source>
</evidence>
<evidence type="ECO:0000256" key="1">
    <source>
        <dbReference type="ARBA" id="ARBA00004651"/>
    </source>
</evidence>
<dbReference type="Pfam" id="PF00528">
    <property type="entry name" value="BPD_transp_1"/>
    <property type="match status" value="1"/>
</dbReference>
<dbReference type="SUPFAM" id="SSF161098">
    <property type="entry name" value="MetI-like"/>
    <property type="match status" value="1"/>
</dbReference>
<gene>
    <name evidence="7" type="ORF">CRN52_17400</name>
</gene>
<dbReference type="SUPFAM" id="SSF69322">
    <property type="entry name" value="Tricorn protease domain 2"/>
    <property type="match status" value="1"/>
</dbReference>
<keyword evidence="4 5" id="KW-0472">Membrane</keyword>
<comment type="similarity">
    <text evidence="5">Belongs to the binding-protein-dependent transport system permease family.</text>
</comment>
<feature type="transmembrane region" description="Helical" evidence="5">
    <location>
        <begin position="466"/>
        <end position="489"/>
    </location>
</feature>
<feature type="transmembrane region" description="Helical" evidence="5">
    <location>
        <begin position="564"/>
        <end position="584"/>
    </location>
</feature>
<accession>A0A2S3QZQ0</accession>
<feature type="transmembrane region" description="Helical" evidence="5">
    <location>
        <begin position="657"/>
        <end position="677"/>
    </location>
</feature>
<keyword evidence="3 5" id="KW-1133">Transmembrane helix</keyword>
<evidence type="ECO:0000313" key="8">
    <source>
        <dbReference type="Proteomes" id="UP000237466"/>
    </source>
</evidence>
<comment type="caution">
    <text evidence="7">The sequence shown here is derived from an EMBL/GenBank/DDBJ whole genome shotgun (WGS) entry which is preliminary data.</text>
</comment>
<evidence type="ECO:0000256" key="4">
    <source>
        <dbReference type="ARBA" id="ARBA00023136"/>
    </source>
</evidence>
<organism evidence="7 8">
    <name type="scientific">Vibrio vulnificus</name>
    <dbReference type="NCBI Taxonomy" id="672"/>
    <lineage>
        <taxon>Bacteria</taxon>
        <taxon>Pseudomonadati</taxon>
        <taxon>Pseudomonadota</taxon>
        <taxon>Gammaproteobacteria</taxon>
        <taxon>Vibrionales</taxon>
        <taxon>Vibrionaceae</taxon>
        <taxon>Vibrio</taxon>
    </lineage>
</organism>
<feature type="transmembrane region" description="Helical" evidence="5">
    <location>
        <begin position="726"/>
        <end position="747"/>
    </location>
</feature>
<dbReference type="Gene3D" id="1.10.3720.10">
    <property type="entry name" value="MetI-like"/>
    <property type="match status" value="1"/>
</dbReference>
<sequence length="761" mass="85107">MYYFHMVNVICNIIVILTKYYVSTSKRVENSMARAEFTLQTRDKSRLLKDRLVRLAVTSGGVGVLAALVLIFVYLAMVVIPLFSDAKLEPNKLSMPIATKPPVAIAVDDYGLRALTITEDGRLTFWQLDSGEAILETQISENPTAFAKSVSALDSYGFVSQQGRVTLFKPRFNSSLAKSVQRPEVEIYSPSFDFRLAAQGSDIARFAFSNLEPSPTLTWLTNDGRVHVRWQQSVQGEWVQRDFQFATSFDAVSQLLITPDGETLYVRSGSELVVAKKRDEQFVVREIVDLTLGDQKHSVRQIDLLAGAYSLLVTHNDGRVSQWFDTRQQNQRKLTHIRDFKLASEVQFLLPDTHRKGFYSFYTNGTLQSHYTTSEKLALFLRAYQQAPQMAAMSNNEQYLLTYFPDRLTLATVDNPYPEISLSSLWQKVWYEGYPEPEFVWQSTSASDDFEAKFSIVPIAFGTIKAALFAMLFSVPIAVLGAIYTGYFMAPKMRRIVKPSIELMEAMPTVIIGFLAGLWFAPIVEQHLISVVLLMVVLPLSTVFIGGLWTLLPATIRHRIPNGWHALILIPSMVLVVSLGMQFAPELEVLFFSGDIRLFLSQHGIGFDQRNAMVVGLAMGFAVIPTIFTIAEDAIFSVPKHLSDGSLALGATAWQTLTHVVILTASPGIFSAIMMGLGRAVGETMIVLMATGNTPLMDWNILEGMRTLSATIAVELPESEVGSSHFRLLFLAALLLFVFTFAVNSLAEWVRQRLRDKYRAL</sequence>
<dbReference type="EMBL" id="PDGH01000120">
    <property type="protein sequence ID" value="POB44922.1"/>
    <property type="molecule type" value="Genomic_DNA"/>
</dbReference>
<evidence type="ECO:0000256" key="2">
    <source>
        <dbReference type="ARBA" id="ARBA00022692"/>
    </source>
</evidence>
<dbReference type="GO" id="GO:0055085">
    <property type="term" value="P:transmembrane transport"/>
    <property type="evidence" value="ECO:0007669"/>
    <property type="project" value="InterPro"/>
</dbReference>
<dbReference type="PANTHER" id="PTHR42727">
    <property type="entry name" value="PHOSPHATE TRANSPORT SYSTEM PERMEASE PROTEIN"/>
    <property type="match status" value="1"/>
</dbReference>
<dbReference type="AlphaFoldDB" id="A0A2S3QZQ0"/>
<dbReference type="InterPro" id="IPR000515">
    <property type="entry name" value="MetI-like"/>
</dbReference>
<dbReference type="InterPro" id="IPR035906">
    <property type="entry name" value="MetI-like_sf"/>
</dbReference>
<feature type="transmembrane region" description="Helical" evidence="5">
    <location>
        <begin position="612"/>
        <end position="636"/>
    </location>
</feature>
<dbReference type="PANTHER" id="PTHR42727:SF1">
    <property type="entry name" value="PHOSPHATE TRANSPORT SYSTEM PERMEASE"/>
    <property type="match status" value="1"/>
</dbReference>
<feature type="transmembrane region" description="Helical" evidence="5">
    <location>
        <begin position="52"/>
        <end position="83"/>
    </location>
</feature>
<reference evidence="7 8" key="1">
    <citation type="journal article" date="2018" name="Front. Microbiol.">
        <title>Phylogeny of Vibrio vulnificus from the Analysis of the Core-Genome: Implications for Intra-Species Taxonomy.</title>
        <authorList>
            <person name="Roig F.J."/>
            <person name="Gonzalez-Candelas F."/>
            <person name="Sanjuan E."/>
            <person name="Fouz B."/>
            <person name="Feil E.J."/>
            <person name="Llorens C."/>
            <person name="Baker-Austin C."/>
            <person name="Oliver J.D."/>
            <person name="Danin-Poleg Y."/>
            <person name="Gibas C.J."/>
            <person name="Kashi Y."/>
            <person name="Gulig P.A."/>
            <person name="Morrison S.S."/>
            <person name="Amaro C."/>
        </authorList>
    </citation>
    <scope>NUCLEOTIDE SEQUENCE [LARGE SCALE GENOMIC DNA]</scope>
    <source>
        <strain evidence="7 8">CECT4608</strain>
    </source>
</reference>